<dbReference type="HOGENOM" id="CLU_000445_88_2_10"/>
<dbReference type="eggNOG" id="COG0662">
    <property type="taxonomic scope" value="Bacteria"/>
</dbReference>
<dbReference type="SUPFAM" id="SSF46689">
    <property type="entry name" value="Homeodomain-like"/>
    <property type="match status" value="1"/>
</dbReference>
<proteinExistence type="predicted"/>
<dbReference type="AlphaFoldDB" id="D2QIX5"/>
<accession>D2QIX5</accession>
<dbReference type="RefSeq" id="WP_012925540.1">
    <property type="nucleotide sequence ID" value="NC_013730.1"/>
</dbReference>
<dbReference type="Pfam" id="PF12833">
    <property type="entry name" value="HTH_18"/>
    <property type="match status" value="1"/>
</dbReference>
<evidence type="ECO:0000256" key="3">
    <source>
        <dbReference type="ARBA" id="ARBA00023163"/>
    </source>
</evidence>
<keyword evidence="2" id="KW-0238">DNA-binding</keyword>
<reference evidence="5 6" key="1">
    <citation type="journal article" date="2010" name="Stand. Genomic Sci.">
        <title>Complete genome sequence of Spirosoma linguale type strain (1).</title>
        <authorList>
            <person name="Lail K."/>
            <person name="Sikorski J."/>
            <person name="Saunders E."/>
            <person name="Lapidus A."/>
            <person name="Glavina Del Rio T."/>
            <person name="Copeland A."/>
            <person name="Tice H."/>
            <person name="Cheng J.-F."/>
            <person name="Lucas S."/>
            <person name="Nolan M."/>
            <person name="Bruce D."/>
            <person name="Goodwin L."/>
            <person name="Pitluck S."/>
            <person name="Ivanova N."/>
            <person name="Mavromatis K."/>
            <person name="Ovchinnikova G."/>
            <person name="Pati A."/>
            <person name="Chen A."/>
            <person name="Palaniappan K."/>
            <person name="Land M."/>
            <person name="Hauser L."/>
            <person name="Chang Y.-J."/>
            <person name="Jeffries C.D."/>
            <person name="Chain P."/>
            <person name="Brettin T."/>
            <person name="Detter J.C."/>
            <person name="Schuetze A."/>
            <person name="Rohde M."/>
            <person name="Tindall B.J."/>
            <person name="Goeker M."/>
            <person name="Bristow J."/>
            <person name="Eisen J.A."/>
            <person name="Markowitz V."/>
            <person name="Hugenholtz P."/>
            <person name="Kyrpides N.C."/>
            <person name="Klenk H.-P."/>
            <person name="Chen F."/>
        </authorList>
    </citation>
    <scope>NUCLEOTIDE SEQUENCE [LARGE SCALE GENOMIC DNA]</scope>
    <source>
        <strain evidence="6">ATCC 33905 / DSM 74 / LMG 10896 / Claus 1</strain>
    </source>
</reference>
<protein>
    <submittedName>
        <fullName evidence="5">Transcriptional regulator, AraC family</fullName>
    </submittedName>
</protein>
<keyword evidence="6" id="KW-1185">Reference proteome</keyword>
<dbReference type="InterPro" id="IPR009057">
    <property type="entry name" value="Homeodomain-like_sf"/>
</dbReference>
<evidence type="ECO:0000313" key="5">
    <source>
        <dbReference type="EMBL" id="ADB36989.1"/>
    </source>
</evidence>
<evidence type="ECO:0000256" key="1">
    <source>
        <dbReference type="ARBA" id="ARBA00023015"/>
    </source>
</evidence>
<dbReference type="SUPFAM" id="SSF51182">
    <property type="entry name" value="RmlC-like cupins"/>
    <property type="match status" value="1"/>
</dbReference>
<feature type="domain" description="HTH araC/xylS-type" evidence="4">
    <location>
        <begin position="192"/>
        <end position="290"/>
    </location>
</feature>
<dbReference type="SMART" id="SM00342">
    <property type="entry name" value="HTH_ARAC"/>
    <property type="match status" value="1"/>
</dbReference>
<dbReference type="STRING" id="504472.Slin_0938"/>
<dbReference type="PANTHER" id="PTHR43280:SF32">
    <property type="entry name" value="TRANSCRIPTIONAL REGULATORY PROTEIN"/>
    <property type="match status" value="1"/>
</dbReference>
<gene>
    <name evidence="5" type="ordered locus">Slin_0938</name>
</gene>
<dbReference type="Proteomes" id="UP000002028">
    <property type="component" value="Chromosome"/>
</dbReference>
<name>D2QIX5_SPILD</name>
<dbReference type="GO" id="GO:0003700">
    <property type="term" value="F:DNA-binding transcription factor activity"/>
    <property type="evidence" value="ECO:0007669"/>
    <property type="project" value="InterPro"/>
</dbReference>
<dbReference type="KEGG" id="sli:Slin_0938"/>
<dbReference type="InterPro" id="IPR003313">
    <property type="entry name" value="AraC-bd"/>
</dbReference>
<evidence type="ECO:0000313" key="6">
    <source>
        <dbReference type="Proteomes" id="UP000002028"/>
    </source>
</evidence>
<evidence type="ECO:0000259" key="4">
    <source>
        <dbReference type="PROSITE" id="PS01124"/>
    </source>
</evidence>
<organism evidence="5 6">
    <name type="scientific">Spirosoma linguale (strain ATCC 33905 / DSM 74 / LMG 10896 / Claus 1)</name>
    <dbReference type="NCBI Taxonomy" id="504472"/>
    <lineage>
        <taxon>Bacteria</taxon>
        <taxon>Pseudomonadati</taxon>
        <taxon>Bacteroidota</taxon>
        <taxon>Cytophagia</taxon>
        <taxon>Cytophagales</taxon>
        <taxon>Cytophagaceae</taxon>
        <taxon>Spirosoma</taxon>
    </lineage>
</organism>
<dbReference type="Pfam" id="PF02311">
    <property type="entry name" value="AraC_binding"/>
    <property type="match status" value="1"/>
</dbReference>
<dbReference type="PROSITE" id="PS01124">
    <property type="entry name" value="HTH_ARAC_FAMILY_2"/>
    <property type="match status" value="1"/>
</dbReference>
<dbReference type="Gene3D" id="1.10.10.60">
    <property type="entry name" value="Homeodomain-like"/>
    <property type="match status" value="1"/>
</dbReference>
<dbReference type="PANTHER" id="PTHR43280">
    <property type="entry name" value="ARAC-FAMILY TRANSCRIPTIONAL REGULATOR"/>
    <property type="match status" value="1"/>
</dbReference>
<dbReference type="eggNOG" id="COG2207">
    <property type="taxonomic scope" value="Bacteria"/>
</dbReference>
<dbReference type="InterPro" id="IPR011051">
    <property type="entry name" value="RmlC_Cupin_sf"/>
</dbReference>
<dbReference type="GO" id="GO:0043565">
    <property type="term" value="F:sequence-specific DNA binding"/>
    <property type="evidence" value="ECO:0007669"/>
    <property type="project" value="InterPro"/>
</dbReference>
<dbReference type="EMBL" id="CP001769">
    <property type="protein sequence ID" value="ADB36989.1"/>
    <property type="molecule type" value="Genomic_DNA"/>
</dbReference>
<sequence length="293" mass="33429">MQKKTKPIPVISIVDEFGTGIAIEKTYIPDLPLLDKATLTPFDEAYQSHRHENHSFFLLETGTITIEIDFQTLVIQAPTVIYVHPDQVHRTLSAENVSVSALTISQENLNPDYLKLLDDITPAKPLVLAKETLSILSDSVSLCTKLSERENDKLHHLMLKDSCNALAAFVISQYLEQAESAGKLSRFDTITKDFRKLLERQYATLKRPAEYAQKLHLSTPYLNECVKNTTGYSVSHHIQQRVILEAKRLLYHSNKSVKEIASDLGYDDYPYFSRLFTKITQMTPLTFRNKNRD</sequence>
<keyword evidence="3" id="KW-0804">Transcription</keyword>
<keyword evidence="1" id="KW-0805">Transcription regulation</keyword>
<dbReference type="InterPro" id="IPR018060">
    <property type="entry name" value="HTH_AraC"/>
</dbReference>
<dbReference type="Gene3D" id="2.60.120.10">
    <property type="entry name" value="Jelly Rolls"/>
    <property type="match status" value="1"/>
</dbReference>
<dbReference type="InterPro" id="IPR014710">
    <property type="entry name" value="RmlC-like_jellyroll"/>
</dbReference>
<evidence type="ECO:0000256" key="2">
    <source>
        <dbReference type="ARBA" id="ARBA00023125"/>
    </source>
</evidence>